<dbReference type="OrthoDB" id="1937528at2759"/>
<organism evidence="1 2">
    <name type="scientific">Araneus ventricosus</name>
    <name type="common">Orbweaver spider</name>
    <name type="synonym">Epeira ventricosa</name>
    <dbReference type="NCBI Taxonomy" id="182803"/>
    <lineage>
        <taxon>Eukaryota</taxon>
        <taxon>Metazoa</taxon>
        <taxon>Ecdysozoa</taxon>
        <taxon>Arthropoda</taxon>
        <taxon>Chelicerata</taxon>
        <taxon>Arachnida</taxon>
        <taxon>Araneae</taxon>
        <taxon>Araneomorphae</taxon>
        <taxon>Entelegynae</taxon>
        <taxon>Araneoidea</taxon>
        <taxon>Araneidae</taxon>
        <taxon>Araneus</taxon>
    </lineage>
</organism>
<protein>
    <submittedName>
        <fullName evidence="1">Uncharacterized protein</fullName>
    </submittedName>
</protein>
<evidence type="ECO:0000313" key="1">
    <source>
        <dbReference type="EMBL" id="GBM58821.1"/>
    </source>
</evidence>
<sequence length="140" mass="16665">MKRLSLLLNDKHLMARKRPNRQYRIKTISLQILLEEKNPEPSHRYLSSLYIISIVIKLRTLQIRDNRNLNPTTQSPSFQLWAKYWRNCFWNTQPPPQKNNLQHPHQHGFRTNRSTEEAILDLLDKINSAENSNQHALMIS</sequence>
<comment type="caution">
    <text evidence="1">The sequence shown here is derived from an EMBL/GenBank/DDBJ whole genome shotgun (WGS) entry which is preliminary data.</text>
</comment>
<dbReference type="AlphaFoldDB" id="A0A4Y2H0Z4"/>
<evidence type="ECO:0000313" key="2">
    <source>
        <dbReference type="Proteomes" id="UP000499080"/>
    </source>
</evidence>
<proteinExistence type="predicted"/>
<accession>A0A4Y2H0Z4</accession>
<gene>
    <name evidence="1" type="ORF">AVEN_179361_1</name>
</gene>
<reference evidence="1 2" key="1">
    <citation type="journal article" date="2019" name="Sci. Rep.">
        <title>Orb-weaving spider Araneus ventricosus genome elucidates the spidroin gene catalogue.</title>
        <authorList>
            <person name="Kono N."/>
            <person name="Nakamura H."/>
            <person name="Ohtoshi R."/>
            <person name="Moran D.A.P."/>
            <person name="Shinohara A."/>
            <person name="Yoshida Y."/>
            <person name="Fujiwara M."/>
            <person name="Mori M."/>
            <person name="Tomita M."/>
            <person name="Arakawa K."/>
        </authorList>
    </citation>
    <scope>NUCLEOTIDE SEQUENCE [LARGE SCALE GENOMIC DNA]</scope>
</reference>
<dbReference type="Proteomes" id="UP000499080">
    <property type="component" value="Unassembled WGS sequence"/>
</dbReference>
<name>A0A4Y2H0Z4_ARAVE</name>
<dbReference type="EMBL" id="BGPR01001649">
    <property type="protein sequence ID" value="GBM58821.1"/>
    <property type="molecule type" value="Genomic_DNA"/>
</dbReference>
<keyword evidence="2" id="KW-1185">Reference proteome</keyword>